<evidence type="ECO:0000313" key="3">
    <source>
        <dbReference type="Proteomes" id="UP000654075"/>
    </source>
</evidence>
<dbReference type="AlphaFoldDB" id="A0A813F4D6"/>
<accession>A0A813F4D6</accession>
<feature type="chain" id="PRO_5032626432" description="Secreted protein" evidence="1">
    <location>
        <begin position="18"/>
        <end position="131"/>
    </location>
</feature>
<name>A0A813F4D6_POLGL</name>
<evidence type="ECO:0000313" key="2">
    <source>
        <dbReference type="EMBL" id="CAE8607366.1"/>
    </source>
</evidence>
<evidence type="ECO:0008006" key="4">
    <source>
        <dbReference type="Google" id="ProtNLM"/>
    </source>
</evidence>
<gene>
    <name evidence="2" type="ORF">PGLA1383_LOCUS25300</name>
</gene>
<sequence length="131" mass="14264">MTYILFLLLSCVCVVDPLECSRRCMLYFVAQHVGLPRFSVFCSTSFFRARSVAGVSLAFMEWRVASQTCGHACPEAGVTPLMVSASAAACACGLTASRDCFGCAEVHSTFGYTIDVELLILLLCARFWVPL</sequence>
<protein>
    <recommendedName>
        <fullName evidence="4">Secreted protein</fullName>
    </recommendedName>
</protein>
<feature type="signal peptide" evidence="1">
    <location>
        <begin position="1"/>
        <end position="17"/>
    </location>
</feature>
<organism evidence="2 3">
    <name type="scientific">Polarella glacialis</name>
    <name type="common">Dinoflagellate</name>
    <dbReference type="NCBI Taxonomy" id="89957"/>
    <lineage>
        <taxon>Eukaryota</taxon>
        <taxon>Sar</taxon>
        <taxon>Alveolata</taxon>
        <taxon>Dinophyceae</taxon>
        <taxon>Suessiales</taxon>
        <taxon>Suessiaceae</taxon>
        <taxon>Polarella</taxon>
    </lineage>
</organism>
<evidence type="ECO:0000256" key="1">
    <source>
        <dbReference type="SAM" id="SignalP"/>
    </source>
</evidence>
<comment type="caution">
    <text evidence="2">The sequence shown here is derived from an EMBL/GenBank/DDBJ whole genome shotgun (WGS) entry which is preliminary data.</text>
</comment>
<keyword evidence="1" id="KW-0732">Signal</keyword>
<dbReference type="Proteomes" id="UP000654075">
    <property type="component" value="Unassembled WGS sequence"/>
</dbReference>
<reference evidence="2" key="1">
    <citation type="submission" date="2021-02" db="EMBL/GenBank/DDBJ databases">
        <authorList>
            <person name="Dougan E. K."/>
            <person name="Rhodes N."/>
            <person name="Thang M."/>
            <person name="Chan C."/>
        </authorList>
    </citation>
    <scope>NUCLEOTIDE SEQUENCE</scope>
</reference>
<keyword evidence="3" id="KW-1185">Reference proteome</keyword>
<proteinExistence type="predicted"/>
<dbReference type="EMBL" id="CAJNNV010021357">
    <property type="protein sequence ID" value="CAE8607366.1"/>
    <property type="molecule type" value="Genomic_DNA"/>
</dbReference>